<dbReference type="EMBL" id="LTAI01002290">
    <property type="protein sequence ID" value="ORD92786.1"/>
    <property type="molecule type" value="Genomic_DNA"/>
</dbReference>
<evidence type="ECO:0000313" key="3">
    <source>
        <dbReference type="Proteomes" id="UP000192501"/>
    </source>
</evidence>
<keyword evidence="1" id="KW-1133">Transmembrane helix</keyword>
<feature type="transmembrane region" description="Helical" evidence="1">
    <location>
        <begin position="45"/>
        <end position="69"/>
    </location>
</feature>
<name>A0A1X0Q5B3_9MICR</name>
<dbReference type="Proteomes" id="UP000192501">
    <property type="component" value="Unassembled WGS sequence"/>
</dbReference>
<evidence type="ECO:0000313" key="2">
    <source>
        <dbReference type="EMBL" id="ORD92786.1"/>
    </source>
</evidence>
<dbReference type="AlphaFoldDB" id="A0A1X0Q5B3"/>
<sequence>MKTLQYRNYESKYDNNIKEKKIIVEVEDELKKSNMSELNKIQIEYLYLLCCYFIFFFIIQCILFIKIFFFQIKKSF</sequence>
<dbReference type="VEuPathDB" id="MicrosporidiaDB:A0H76_2879"/>
<proteinExistence type="predicted"/>
<protein>
    <submittedName>
        <fullName evidence="2">Uncharacterized protein</fullName>
    </submittedName>
</protein>
<keyword evidence="1" id="KW-0472">Membrane</keyword>
<gene>
    <name evidence="2" type="ORF">A0H76_2879</name>
</gene>
<evidence type="ECO:0000256" key="1">
    <source>
        <dbReference type="SAM" id="Phobius"/>
    </source>
</evidence>
<accession>A0A1X0Q5B3</accession>
<keyword evidence="1" id="KW-0812">Transmembrane</keyword>
<comment type="caution">
    <text evidence="2">The sequence shown here is derived from an EMBL/GenBank/DDBJ whole genome shotgun (WGS) entry which is preliminary data.</text>
</comment>
<organism evidence="2 3">
    <name type="scientific">Hepatospora eriocheir</name>
    <dbReference type="NCBI Taxonomy" id="1081669"/>
    <lineage>
        <taxon>Eukaryota</taxon>
        <taxon>Fungi</taxon>
        <taxon>Fungi incertae sedis</taxon>
        <taxon>Microsporidia</taxon>
        <taxon>Hepatosporidae</taxon>
        <taxon>Hepatospora</taxon>
    </lineage>
</organism>
<reference evidence="2 3" key="1">
    <citation type="journal article" date="2017" name="Environ. Microbiol.">
        <title>Decay of the glycolytic pathway and adaptation to intranuclear parasitism within Enterocytozoonidae microsporidia.</title>
        <authorList>
            <person name="Wiredu Boakye D."/>
            <person name="Jaroenlak P."/>
            <person name="Prachumwat A."/>
            <person name="Williams T.A."/>
            <person name="Bateman K.S."/>
            <person name="Itsathitphaisarn O."/>
            <person name="Sritunyalucksana K."/>
            <person name="Paszkiewicz K.H."/>
            <person name="Moore K.A."/>
            <person name="Stentiford G.D."/>
            <person name="Williams B.A."/>
        </authorList>
    </citation>
    <scope>NUCLEOTIDE SEQUENCE [LARGE SCALE GENOMIC DNA]</scope>
    <source>
        <strain evidence="3">canceri</strain>
    </source>
</reference>